<name>A0ABP7RSX0_9SPHN</name>
<evidence type="ECO:0000259" key="2">
    <source>
        <dbReference type="Pfam" id="PF07589"/>
    </source>
</evidence>
<feature type="signal peptide" evidence="1">
    <location>
        <begin position="1"/>
        <end position="21"/>
    </location>
</feature>
<keyword evidence="1" id="KW-0732">Signal</keyword>
<accession>A0ABP7RSX0</accession>
<dbReference type="RefSeq" id="WP_344709171.1">
    <property type="nucleotide sequence ID" value="NZ_BAAAZD010000001.1"/>
</dbReference>
<sequence>MKLALLAVSSAALVASSPAQASIDITFSQTTFGTWGGVQQNLNFDSFDPNSATPVSNPYVVGDLSIETDANIVVGKDWVYSLPSNAITSSANNDQLGFNAYVSGNYNLFSFSAGMFSSVGTVNIFVMTSTGYIYNFYGVPIAPERSSEFTFIGLRTDGEYIRQVSARSPLRFGATDFQLGSTNVPAVPEPATWALMLFGFGAIGASMRVRRRARPVPHGA</sequence>
<dbReference type="NCBIfam" id="NF035944">
    <property type="entry name" value="PEPxxWA-CTERM"/>
    <property type="match status" value="1"/>
</dbReference>
<dbReference type="Pfam" id="PF07589">
    <property type="entry name" value="PEP-CTERM"/>
    <property type="match status" value="1"/>
</dbReference>
<comment type="caution">
    <text evidence="3">The sequence shown here is derived from an EMBL/GenBank/DDBJ whole genome shotgun (WGS) entry which is preliminary data.</text>
</comment>
<gene>
    <name evidence="3" type="ORF">GCM10022211_11010</name>
</gene>
<organism evidence="3 4">
    <name type="scientific">Sphingomonas humi</name>
    <dbReference type="NCBI Taxonomy" id="335630"/>
    <lineage>
        <taxon>Bacteria</taxon>
        <taxon>Pseudomonadati</taxon>
        <taxon>Pseudomonadota</taxon>
        <taxon>Alphaproteobacteria</taxon>
        <taxon>Sphingomonadales</taxon>
        <taxon>Sphingomonadaceae</taxon>
        <taxon>Sphingomonas</taxon>
    </lineage>
</organism>
<feature type="domain" description="Ice-binding protein C-terminal" evidence="2">
    <location>
        <begin position="186"/>
        <end position="211"/>
    </location>
</feature>
<evidence type="ECO:0000256" key="1">
    <source>
        <dbReference type="SAM" id="SignalP"/>
    </source>
</evidence>
<protein>
    <recommendedName>
        <fullName evidence="2">Ice-binding protein C-terminal domain-containing protein</fullName>
    </recommendedName>
</protein>
<feature type="chain" id="PRO_5047519586" description="Ice-binding protein C-terminal domain-containing protein" evidence="1">
    <location>
        <begin position="22"/>
        <end position="220"/>
    </location>
</feature>
<dbReference type="EMBL" id="BAAAZD010000001">
    <property type="protein sequence ID" value="GAA4001753.1"/>
    <property type="molecule type" value="Genomic_DNA"/>
</dbReference>
<dbReference type="InterPro" id="IPR013424">
    <property type="entry name" value="Ice-binding_C"/>
</dbReference>
<dbReference type="Proteomes" id="UP001501310">
    <property type="component" value="Unassembled WGS sequence"/>
</dbReference>
<keyword evidence="4" id="KW-1185">Reference proteome</keyword>
<dbReference type="NCBIfam" id="TIGR02595">
    <property type="entry name" value="PEP_CTERM"/>
    <property type="match status" value="1"/>
</dbReference>
<evidence type="ECO:0000313" key="4">
    <source>
        <dbReference type="Proteomes" id="UP001501310"/>
    </source>
</evidence>
<proteinExistence type="predicted"/>
<evidence type="ECO:0000313" key="3">
    <source>
        <dbReference type="EMBL" id="GAA4001753.1"/>
    </source>
</evidence>
<reference evidence="4" key="1">
    <citation type="journal article" date="2019" name="Int. J. Syst. Evol. Microbiol.">
        <title>The Global Catalogue of Microorganisms (GCM) 10K type strain sequencing project: providing services to taxonomists for standard genome sequencing and annotation.</title>
        <authorList>
            <consortium name="The Broad Institute Genomics Platform"/>
            <consortium name="The Broad Institute Genome Sequencing Center for Infectious Disease"/>
            <person name="Wu L."/>
            <person name="Ma J."/>
        </authorList>
    </citation>
    <scope>NUCLEOTIDE SEQUENCE [LARGE SCALE GENOMIC DNA]</scope>
    <source>
        <strain evidence="4">JCM 16603</strain>
    </source>
</reference>